<dbReference type="PaxDb" id="39947-A0A0N7KJ44"/>
<dbReference type="Gramene" id="Os04t0445150-00">
    <property type="protein sequence ID" value="Os04t0445150-00"/>
    <property type="gene ID" value="Os04g0445150"/>
</dbReference>
<dbReference type="Proteomes" id="UP000059680">
    <property type="component" value="Chromosome 4"/>
</dbReference>
<dbReference type="AlphaFoldDB" id="A0A0N7KJ44"/>
<evidence type="ECO:0000256" key="1">
    <source>
        <dbReference type="SAM" id="MobiDB-lite"/>
    </source>
</evidence>
<evidence type="ECO:0000313" key="3">
    <source>
        <dbReference type="Proteomes" id="UP000059680"/>
    </source>
</evidence>
<dbReference type="EMBL" id="AP014960">
    <property type="protein sequence ID" value="BAS89385.1"/>
    <property type="molecule type" value="Genomic_DNA"/>
</dbReference>
<evidence type="ECO:0000313" key="2">
    <source>
        <dbReference type="EMBL" id="BAS89385.1"/>
    </source>
</evidence>
<name>A0A0N7KJ44_ORYSJ</name>
<feature type="compositionally biased region" description="Low complexity" evidence="1">
    <location>
        <begin position="141"/>
        <end position="155"/>
    </location>
</feature>
<gene>
    <name evidence="2" type="ordered locus">Os04g0445150</name>
    <name evidence="2" type="ORF">OSNPB_040445150</name>
</gene>
<protein>
    <submittedName>
        <fullName evidence="2">Os04g0445150 protein</fullName>
    </submittedName>
</protein>
<sequence>ALDLVGRQLPEPDGEHAVVEGGGDGVEVGVVGEAELPPEPAVGPLLPVPVVAAALLLRRLLPPPLAADPQHPVVLHLHPQVLLPHPRHVHHDLVRVAGAPTPAPPRPARRRRRTTGAARRPPPCSPERRRCRPASPPPPQFSSTPSRTFSRRNLS</sequence>
<accession>A0A0N7KJ44</accession>
<dbReference type="InParanoid" id="A0A0N7KJ44"/>
<reference evidence="3" key="1">
    <citation type="journal article" date="2005" name="Nature">
        <title>The map-based sequence of the rice genome.</title>
        <authorList>
            <consortium name="International rice genome sequencing project (IRGSP)"/>
            <person name="Matsumoto T."/>
            <person name="Wu J."/>
            <person name="Kanamori H."/>
            <person name="Katayose Y."/>
            <person name="Fujisawa M."/>
            <person name="Namiki N."/>
            <person name="Mizuno H."/>
            <person name="Yamamoto K."/>
            <person name="Antonio B.A."/>
            <person name="Baba T."/>
            <person name="Sakata K."/>
            <person name="Nagamura Y."/>
            <person name="Aoki H."/>
            <person name="Arikawa K."/>
            <person name="Arita K."/>
            <person name="Bito T."/>
            <person name="Chiden Y."/>
            <person name="Fujitsuka N."/>
            <person name="Fukunaka R."/>
            <person name="Hamada M."/>
            <person name="Harada C."/>
            <person name="Hayashi A."/>
            <person name="Hijishita S."/>
            <person name="Honda M."/>
            <person name="Hosokawa S."/>
            <person name="Ichikawa Y."/>
            <person name="Idonuma A."/>
            <person name="Iijima M."/>
            <person name="Ikeda M."/>
            <person name="Ikeno M."/>
            <person name="Ito K."/>
            <person name="Ito S."/>
            <person name="Ito T."/>
            <person name="Ito Y."/>
            <person name="Ito Y."/>
            <person name="Iwabuchi A."/>
            <person name="Kamiya K."/>
            <person name="Karasawa W."/>
            <person name="Kurita K."/>
            <person name="Katagiri S."/>
            <person name="Kikuta A."/>
            <person name="Kobayashi H."/>
            <person name="Kobayashi N."/>
            <person name="Machita K."/>
            <person name="Maehara T."/>
            <person name="Masukawa M."/>
            <person name="Mizubayashi T."/>
            <person name="Mukai Y."/>
            <person name="Nagasaki H."/>
            <person name="Nagata Y."/>
            <person name="Naito S."/>
            <person name="Nakashima M."/>
            <person name="Nakama Y."/>
            <person name="Nakamichi Y."/>
            <person name="Nakamura M."/>
            <person name="Meguro A."/>
            <person name="Negishi M."/>
            <person name="Ohta I."/>
            <person name="Ohta T."/>
            <person name="Okamoto M."/>
            <person name="Ono N."/>
            <person name="Saji S."/>
            <person name="Sakaguchi M."/>
            <person name="Sakai K."/>
            <person name="Shibata M."/>
            <person name="Shimokawa T."/>
            <person name="Song J."/>
            <person name="Takazaki Y."/>
            <person name="Terasawa K."/>
            <person name="Tsugane M."/>
            <person name="Tsuji K."/>
            <person name="Ueda S."/>
            <person name="Waki K."/>
            <person name="Yamagata H."/>
            <person name="Yamamoto M."/>
            <person name="Yamamoto S."/>
            <person name="Yamane H."/>
            <person name="Yoshiki S."/>
            <person name="Yoshihara R."/>
            <person name="Yukawa K."/>
            <person name="Zhong H."/>
            <person name="Yano M."/>
            <person name="Yuan Q."/>
            <person name="Ouyang S."/>
            <person name="Liu J."/>
            <person name="Jones K.M."/>
            <person name="Gansberger K."/>
            <person name="Moffat K."/>
            <person name="Hill J."/>
            <person name="Bera J."/>
            <person name="Fadrosh D."/>
            <person name="Jin S."/>
            <person name="Johri S."/>
            <person name="Kim M."/>
            <person name="Overton L."/>
            <person name="Reardon M."/>
            <person name="Tsitrin T."/>
            <person name="Vuong H."/>
            <person name="Weaver B."/>
            <person name="Ciecko A."/>
            <person name="Tallon L."/>
            <person name="Jackson J."/>
            <person name="Pai G."/>
            <person name="Aken S.V."/>
            <person name="Utterback T."/>
            <person name="Reidmuller S."/>
            <person name="Feldblyum T."/>
            <person name="Hsiao J."/>
            <person name="Zismann V."/>
            <person name="Iobst S."/>
            <person name="de Vazeille A.R."/>
            <person name="Buell C.R."/>
            <person name="Ying K."/>
            <person name="Li Y."/>
            <person name="Lu T."/>
            <person name="Huang Y."/>
            <person name="Zhao Q."/>
            <person name="Feng Q."/>
            <person name="Zhang L."/>
            <person name="Zhu J."/>
            <person name="Weng Q."/>
            <person name="Mu J."/>
            <person name="Lu Y."/>
            <person name="Fan D."/>
            <person name="Liu Y."/>
            <person name="Guan J."/>
            <person name="Zhang Y."/>
            <person name="Yu S."/>
            <person name="Liu X."/>
            <person name="Zhang Y."/>
            <person name="Hong G."/>
            <person name="Han B."/>
            <person name="Choisne N."/>
            <person name="Demange N."/>
            <person name="Orjeda G."/>
            <person name="Samain S."/>
            <person name="Cattolico L."/>
            <person name="Pelletier E."/>
            <person name="Couloux A."/>
            <person name="Segurens B."/>
            <person name="Wincker P."/>
            <person name="D'Hont A."/>
            <person name="Scarpelli C."/>
            <person name="Weissenbach J."/>
            <person name="Salanoubat M."/>
            <person name="Quetier F."/>
            <person name="Yu Y."/>
            <person name="Kim H.R."/>
            <person name="Rambo T."/>
            <person name="Currie J."/>
            <person name="Collura K."/>
            <person name="Luo M."/>
            <person name="Yang T."/>
            <person name="Ammiraju J.S.S."/>
            <person name="Engler F."/>
            <person name="Soderlund C."/>
            <person name="Wing R.A."/>
            <person name="Palmer L.E."/>
            <person name="de la Bastide M."/>
            <person name="Spiegel L."/>
            <person name="Nascimento L."/>
            <person name="Zutavern T."/>
            <person name="O'Shaughnessy A."/>
            <person name="Dike S."/>
            <person name="Dedhia N."/>
            <person name="Preston R."/>
            <person name="Balija V."/>
            <person name="McCombie W.R."/>
            <person name="Chow T."/>
            <person name="Chen H."/>
            <person name="Chung M."/>
            <person name="Chen C."/>
            <person name="Shaw J."/>
            <person name="Wu H."/>
            <person name="Hsiao K."/>
            <person name="Chao Y."/>
            <person name="Chu M."/>
            <person name="Cheng C."/>
            <person name="Hour A."/>
            <person name="Lee P."/>
            <person name="Lin S."/>
            <person name="Lin Y."/>
            <person name="Liou J."/>
            <person name="Liu S."/>
            <person name="Hsing Y."/>
            <person name="Raghuvanshi S."/>
            <person name="Mohanty A."/>
            <person name="Bharti A.K."/>
            <person name="Gaur A."/>
            <person name="Gupta V."/>
            <person name="Kumar D."/>
            <person name="Ravi V."/>
            <person name="Vij S."/>
            <person name="Kapur A."/>
            <person name="Khurana P."/>
            <person name="Khurana P."/>
            <person name="Khurana J.P."/>
            <person name="Tyagi A.K."/>
            <person name="Gaikwad K."/>
            <person name="Singh A."/>
            <person name="Dalal V."/>
            <person name="Srivastava S."/>
            <person name="Dixit A."/>
            <person name="Pal A.K."/>
            <person name="Ghazi I.A."/>
            <person name="Yadav M."/>
            <person name="Pandit A."/>
            <person name="Bhargava A."/>
            <person name="Sureshbabu K."/>
            <person name="Batra K."/>
            <person name="Sharma T.R."/>
            <person name="Mohapatra T."/>
            <person name="Singh N.K."/>
            <person name="Messing J."/>
            <person name="Nelson A.B."/>
            <person name="Fuks G."/>
            <person name="Kavchok S."/>
            <person name="Keizer G."/>
            <person name="Linton E."/>
            <person name="Llaca V."/>
            <person name="Song R."/>
            <person name="Tanyolac B."/>
            <person name="Young S."/>
            <person name="Ho-Il K."/>
            <person name="Hahn J.H."/>
            <person name="Sangsakoo G."/>
            <person name="Vanavichit A."/>
            <person name="de Mattos Luiz.A.T."/>
            <person name="Zimmer P.D."/>
            <person name="Malone G."/>
            <person name="Dellagostin O."/>
            <person name="de Oliveira A.C."/>
            <person name="Bevan M."/>
            <person name="Bancroft I."/>
            <person name="Minx P."/>
            <person name="Cordum H."/>
            <person name="Wilson R."/>
            <person name="Cheng Z."/>
            <person name="Jin W."/>
            <person name="Jiang J."/>
            <person name="Leong S.A."/>
            <person name="Iwama H."/>
            <person name="Gojobori T."/>
            <person name="Itoh T."/>
            <person name="Niimura Y."/>
            <person name="Fujii Y."/>
            <person name="Habara T."/>
            <person name="Sakai H."/>
            <person name="Sato Y."/>
            <person name="Wilson G."/>
            <person name="Kumar K."/>
            <person name="McCouch S."/>
            <person name="Juretic N."/>
            <person name="Hoen D."/>
            <person name="Wright S."/>
            <person name="Bruskiewich R."/>
            <person name="Bureau T."/>
            <person name="Miyao A."/>
            <person name="Hirochika H."/>
            <person name="Nishikawa T."/>
            <person name="Kadowaki K."/>
            <person name="Sugiura M."/>
            <person name="Burr B."/>
            <person name="Sasaki T."/>
        </authorList>
    </citation>
    <scope>NUCLEOTIDE SEQUENCE [LARGE SCALE GENOMIC DNA]</scope>
    <source>
        <strain evidence="3">cv. Nipponbare</strain>
    </source>
</reference>
<keyword evidence="3" id="KW-1185">Reference proteome</keyword>
<dbReference type="FunCoup" id="A0A0N7KJ44">
    <property type="interactions" value="15"/>
</dbReference>
<reference evidence="2 3" key="3">
    <citation type="journal article" date="2013" name="Rice">
        <title>Improvement of the Oryza sativa Nipponbare reference genome using next generation sequence and optical map data.</title>
        <authorList>
            <person name="Kawahara Y."/>
            <person name="de la Bastide M."/>
            <person name="Hamilton J.P."/>
            <person name="Kanamori H."/>
            <person name="McCombie W.R."/>
            <person name="Ouyang S."/>
            <person name="Schwartz D.C."/>
            <person name="Tanaka T."/>
            <person name="Wu J."/>
            <person name="Zhou S."/>
            <person name="Childs K.L."/>
            <person name="Davidson R.M."/>
            <person name="Lin H."/>
            <person name="Quesada-Ocampo L."/>
            <person name="Vaillancourt B."/>
            <person name="Sakai H."/>
            <person name="Lee S.S."/>
            <person name="Kim J."/>
            <person name="Numa H."/>
            <person name="Itoh T."/>
            <person name="Buell C.R."/>
            <person name="Matsumoto T."/>
        </authorList>
    </citation>
    <scope>NUCLEOTIDE SEQUENCE [LARGE SCALE GENOMIC DNA]</scope>
    <source>
        <strain evidence="3">cv. Nipponbare</strain>
    </source>
</reference>
<proteinExistence type="predicted"/>
<reference evidence="2 3" key="2">
    <citation type="journal article" date="2013" name="Plant Cell Physiol.">
        <title>Rice Annotation Project Database (RAP-DB): an integrative and interactive database for rice genomics.</title>
        <authorList>
            <person name="Sakai H."/>
            <person name="Lee S.S."/>
            <person name="Tanaka T."/>
            <person name="Numa H."/>
            <person name="Kim J."/>
            <person name="Kawahara Y."/>
            <person name="Wakimoto H."/>
            <person name="Yang C.C."/>
            <person name="Iwamoto M."/>
            <person name="Abe T."/>
            <person name="Yamada Y."/>
            <person name="Muto A."/>
            <person name="Inokuchi H."/>
            <person name="Ikemura T."/>
            <person name="Matsumoto T."/>
            <person name="Sasaki T."/>
            <person name="Itoh T."/>
        </authorList>
    </citation>
    <scope>NUCLEOTIDE SEQUENCE [LARGE SCALE GENOMIC DNA]</scope>
    <source>
        <strain evidence="3">cv. Nipponbare</strain>
    </source>
</reference>
<organism evidence="2 3">
    <name type="scientific">Oryza sativa subsp. japonica</name>
    <name type="common">Rice</name>
    <dbReference type="NCBI Taxonomy" id="39947"/>
    <lineage>
        <taxon>Eukaryota</taxon>
        <taxon>Viridiplantae</taxon>
        <taxon>Streptophyta</taxon>
        <taxon>Embryophyta</taxon>
        <taxon>Tracheophyta</taxon>
        <taxon>Spermatophyta</taxon>
        <taxon>Magnoliopsida</taxon>
        <taxon>Liliopsida</taxon>
        <taxon>Poales</taxon>
        <taxon>Poaceae</taxon>
        <taxon>BOP clade</taxon>
        <taxon>Oryzoideae</taxon>
        <taxon>Oryzeae</taxon>
        <taxon>Oryzinae</taxon>
        <taxon>Oryza</taxon>
        <taxon>Oryza sativa</taxon>
    </lineage>
</organism>
<feature type="non-terminal residue" evidence="2">
    <location>
        <position position="155"/>
    </location>
</feature>
<feature type="region of interest" description="Disordered" evidence="1">
    <location>
        <begin position="96"/>
        <end position="155"/>
    </location>
</feature>
<feature type="region of interest" description="Disordered" evidence="1">
    <location>
        <begin position="1"/>
        <end position="22"/>
    </location>
</feature>